<proteinExistence type="predicted"/>
<dbReference type="Proteomes" id="UP000199630">
    <property type="component" value="Unassembled WGS sequence"/>
</dbReference>
<organism evidence="1 2">
    <name type="scientific">Celeribacter neptunius</name>
    <dbReference type="NCBI Taxonomy" id="588602"/>
    <lineage>
        <taxon>Bacteria</taxon>
        <taxon>Pseudomonadati</taxon>
        <taxon>Pseudomonadota</taxon>
        <taxon>Alphaproteobacteria</taxon>
        <taxon>Rhodobacterales</taxon>
        <taxon>Roseobacteraceae</taxon>
        <taxon>Celeribacter</taxon>
    </lineage>
</organism>
<dbReference type="OrthoDB" id="8882910at2"/>
<dbReference type="RefSeq" id="WP_090061174.1">
    <property type="nucleotide sequence ID" value="NZ_FORH01000005.1"/>
</dbReference>
<name>A0A1I3TB84_9RHOB</name>
<sequence length="310" mass="34102">MYDKSDPRASLAPKASAGTIAQTGLVAEQQEGYFYASAPLISDATGMTWMHRGHNFLVAYTEAQPGAMFERVAQADEYAVLLPQAGAVITWGGTHEDVPGNSLAFVPPGDSTVTLPGGGVLVRLFSTQNTDLAEACGNARAYDAPRPHIPPFQPWPEPTSGWKIRAYSLDVPSEEGRFGRIFRCTTLMINVLEPFDGPRDPSKMSPHHHDDFEQGSLALNGEFTHYLRWPWTSDMADWREDMAIEMASPSMLVIPPPVIHTTRATAPASNELVDIFSPPRMDFSMKPGWVLNAEDYPMPEDQPAGRDERS</sequence>
<reference evidence="2" key="1">
    <citation type="submission" date="2016-10" db="EMBL/GenBank/DDBJ databases">
        <authorList>
            <person name="Varghese N."/>
            <person name="Submissions S."/>
        </authorList>
    </citation>
    <scope>NUCLEOTIDE SEQUENCE [LARGE SCALE GENOMIC DNA]</scope>
    <source>
        <strain evidence="2">DSM 26471</strain>
    </source>
</reference>
<dbReference type="EMBL" id="FORH01000005">
    <property type="protein sequence ID" value="SFJ67803.1"/>
    <property type="molecule type" value="Genomic_DNA"/>
</dbReference>
<accession>A0A1I3TB84</accession>
<dbReference type="Gene3D" id="2.60.120.10">
    <property type="entry name" value="Jelly Rolls"/>
    <property type="match status" value="1"/>
</dbReference>
<dbReference type="SUPFAM" id="SSF51182">
    <property type="entry name" value="RmlC-like cupins"/>
    <property type="match status" value="1"/>
</dbReference>
<dbReference type="STRING" id="588602.SAMN04487991_2637"/>
<evidence type="ECO:0008006" key="3">
    <source>
        <dbReference type="Google" id="ProtNLM"/>
    </source>
</evidence>
<gene>
    <name evidence="1" type="ORF">SAMN04487991_2637</name>
</gene>
<evidence type="ECO:0000313" key="1">
    <source>
        <dbReference type="EMBL" id="SFJ67803.1"/>
    </source>
</evidence>
<dbReference type="AlphaFoldDB" id="A0A1I3TB84"/>
<keyword evidence="2" id="KW-1185">Reference proteome</keyword>
<evidence type="ECO:0000313" key="2">
    <source>
        <dbReference type="Proteomes" id="UP000199630"/>
    </source>
</evidence>
<protein>
    <recommendedName>
        <fullName evidence="3">5-deoxy-glucuronate isomerase</fullName>
    </recommendedName>
</protein>
<dbReference type="InterPro" id="IPR011051">
    <property type="entry name" value="RmlC_Cupin_sf"/>
</dbReference>
<dbReference type="InterPro" id="IPR014710">
    <property type="entry name" value="RmlC-like_jellyroll"/>
</dbReference>